<evidence type="ECO:0000256" key="10">
    <source>
        <dbReference type="ARBA" id="ARBA00022989"/>
    </source>
</evidence>
<evidence type="ECO:0000256" key="3">
    <source>
        <dbReference type="ARBA" id="ARBA00012438"/>
    </source>
</evidence>
<dbReference type="CDD" id="cd00130">
    <property type="entry name" value="PAS"/>
    <property type="match status" value="3"/>
</dbReference>
<keyword evidence="4" id="KW-0597">Phosphoprotein</keyword>
<dbReference type="Pfam" id="PF02518">
    <property type="entry name" value="HATPase_c"/>
    <property type="match status" value="1"/>
</dbReference>
<evidence type="ECO:0000256" key="7">
    <source>
        <dbReference type="ARBA" id="ARBA00022741"/>
    </source>
</evidence>
<dbReference type="PANTHER" id="PTHR42878:SF7">
    <property type="entry name" value="SENSOR HISTIDINE KINASE GLRK"/>
    <property type="match status" value="1"/>
</dbReference>
<dbReference type="InterPro" id="IPR013767">
    <property type="entry name" value="PAS_fold"/>
</dbReference>
<feature type="domain" description="PAC" evidence="16">
    <location>
        <begin position="352"/>
        <end position="404"/>
    </location>
</feature>
<keyword evidence="6" id="KW-0812">Transmembrane</keyword>
<protein>
    <recommendedName>
        <fullName evidence="3">histidine kinase</fullName>
        <ecNumber evidence="3">2.7.13.3</ecNumber>
    </recommendedName>
</protein>
<dbReference type="GO" id="GO:0005524">
    <property type="term" value="F:ATP binding"/>
    <property type="evidence" value="ECO:0007669"/>
    <property type="project" value="UniProtKB-KW"/>
</dbReference>
<dbReference type="InterPro" id="IPR050351">
    <property type="entry name" value="BphY/WalK/GraS-like"/>
</dbReference>
<dbReference type="SUPFAM" id="SSF47384">
    <property type="entry name" value="Homodimeric domain of signal transducing histidine kinase"/>
    <property type="match status" value="1"/>
</dbReference>
<dbReference type="Pfam" id="PF00512">
    <property type="entry name" value="HisKA"/>
    <property type="match status" value="1"/>
</dbReference>
<dbReference type="PROSITE" id="PS50109">
    <property type="entry name" value="HIS_KIN"/>
    <property type="match status" value="1"/>
</dbReference>
<keyword evidence="12" id="KW-0472">Membrane</keyword>
<dbReference type="SMART" id="SM00387">
    <property type="entry name" value="HATPase_c"/>
    <property type="match status" value="1"/>
</dbReference>
<gene>
    <name evidence="17" type="ORF">CLV99_1471</name>
</gene>
<accession>A0A4R6WLY0</accession>
<dbReference type="PANTHER" id="PTHR42878">
    <property type="entry name" value="TWO-COMPONENT HISTIDINE KINASE"/>
    <property type="match status" value="1"/>
</dbReference>
<comment type="catalytic activity">
    <reaction evidence="1">
        <text>ATP + protein L-histidine = ADP + protein N-phospho-L-histidine.</text>
        <dbReference type="EC" id="2.7.13.3"/>
    </reaction>
</comment>
<evidence type="ECO:0000256" key="1">
    <source>
        <dbReference type="ARBA" id="ARBA00000085"/>
    </source>
</evidence>
<dbReference type="InterPro" id="IPR003594">
    <property type="entry name" value="HATPase_dom"/>
</dbReference>
<feature type="domain" description="PAS" evidence="15">
    <location>
        <begin position="154"/>
        <end position="225"/>
    </location>
</feature>
<dbReference type="InterPro" id="IPR000014">
    <property type="entry name" value="PAS"/>
</dbReference>
<dbReference type="PROSITE" id="PS50112">
    <property type="entry name" value="PAS"/>
    <property type="match status" value="3"/>
</dbReference>
<dbReference type="GO" id="GO:0006355">
    <property type="term" value="P:regulation of DNA-templated transcription"/>
    <property type="evidence" value="ECO:0007669"/>
    <property type="project" value="InterPro"/>
</dbReference>
<dbReference type="InterPro" id="IPR036890">
    <property type="entry name" value="HATPase_C_sf"/>
</dbReference>
<proteinExistence type="predicted"/>
<dbReference type="PRINTS" id="PR00344">
    <property type="entry name" value="BCTRLSENSOR"/>
</dbReference>
<dbReference type="NCBIfam" id="TIGR00229">
    <property type="entry name" value="sensory_box"/>
    <property type="match status" value="3"/>
</dbReference>
<dbReference type="InterPro" id="IPR035965">
    <property type="entry name" value="PAS-like_dom_sf"/>
</dbReference>
<evidence type="ECO:0000256" key="9">
    <source>
        <dbReference type="ARBA" id="ARBA00022840"/>
    </source>
</evidence>
<dbReference type="InterPro" id="IPR005467">
    <property type="entry name" value="His_kinase_dom"/>
</dbReference>
<dbReference type="InterPro" id="IPR036097">
    <property type="entry name" value="HisK_dim/P_sf"/>
</dbReference>
<sequence>MENTNAMSNILAQLKLENNRLREKVDELGDCLENATVPIHWVDENGIITWANTAELETLGYSKEEYIGSSILDYHIDKNVIFDILVRLKCNETIRNYSADLRCKDGSTKHVLISTNALMRDGKFIHTRCFTRDVTDTVKEKNYKTNLLLRLDESETRLKLAVQSTKMGTWYWDTHSNDIYISNEGREILGLPAESIIEKTTFLQYILPNHQNVHNKHSIKILENGKEGHFDSTHKIHKIDDGTSRTLRVQGAIHTINGNLPRFIGTVLDITDIVTAHETDKRLAAIIRSSNDAIVGKTVDGIITSWNIAAERIFGYSEQEMIGTSIFKIVPEDKRQEEEHILFRLGRGETMEHFETKRLTKSGKLIDVSLTISPIQDMDGKILGISKIARDITEKRQEEKRKHDFVTMVSHEIKTPLTSILLYVQVLLKSFKAEENDNALNIGIKIEALTKKIIMMVKDYLSLSRVAEGKIDIYKEEFELSSFLQEIVVDTKFLTNKHDISIDGCDAIWVFADKSKLEQVFVNLLNNAIKYSPAGGDIVIECRSNTDKVTISIIDQGIGIREEDQKKLFKRFYRINRENTSTISGFGIGLYLVAEILKNHGSSIHVISHEGCGARFYFDLELKKTNVPDLT</sequence>
<name>A0A4R6WLY0_9SPHI</name>
<dbReference type="InterPro" id="IPR003661">
    <property type="entry name" value="HisK_dim/P_dom"/>
</dbReference>
<dbReference type="Gene3D" id="3.30.565.10">
    <property type="entry name" value="Histidine kinase-like ATPase, C-terminal domain"/>
    <property type="match status" value="1"/>
</dbReference>
<comment type="caution">
    <text evidence="17">The sequence shown here is derived from an EMBL/GenBank/DDBJ whole genome shotgun (WGS) entry which is preliminary data.</text>
</comment>
<dbReference type="InterPro" id="IPR000700">
    <property type="entry name" value="PAS-assoc_C"/>
</dbReference>
<evidence type="ECO:0000256" key="12">
    <source>
        <dbReference type="ARBA" id="ARBA00023136"/>
    </source>
</evidence>
<evidence type="ECO:0000313" key="18">
    <source>
        <dbReference type="Proteomes" id="UP000295292"/>
    </source>
</evidence>
<dbReference type="EC" id="2.7.13.3" evidence="3"/>
<dbReference type="EMBL" id="SNYV01000011">
    <property type="protein sequence ID" value="TDQ80017.1"/>
    <property type="molecule type" value="Genomic_DNA"/>
</dbReference>
<evidence type="ECO:0000256" key="8">
    <source>
        <dbReference type="ARBA" id="ARBA00022777"/>
    </source>
</evidence>
<dbReference type="SMART" id="SM00091">
    <property type="entry name" value="PAS"/>
    <property type="match status" value="3"/>
</dbReference>
<dbReference type="OrthoDB" id="741455at2"/>
<keyword evidence="10" id="KW-1133">Transmembrane helix</keyword>
<reference evidence="17 18" key="1">
    <citation type="submission" date="2019-03" db="EMBL/GenBank/DDBJ databases">
        <title>Genomic Encyclopedia of Archaeal and Bacterial Type Strains, Phase II (KMG-II): from individual species to whole genera.</title>
        <authorList>
            <person name="Goeker M."/>
        </authorList>
    </citation>
    <scope>NUCLEOTIDE SEQUENCE [LARGE SCALE GENOMIC DNA]</scope>
    <source>
        <strain evidence="17 18">DSM 28353</strain>
    </source>
</reference>
<keyword evidence="7" id="KW-0547">Nucleotide-binding</keyword>
<evidence type="ECO:0000256" key="4">
    <source>
        <dbReference type="ARBA" id="ARBA00022553"/>
    </source>
</evidence>
<dbReference type="SUPFAM" id="SSF55874">
    <property type="entry name" value="ATPase domain of HSP90 chaperone/DNA topoisomerase II/histidine kinase"/>
    <property type="match status" value="1"/>
</dbReference>
<feature type="coiled-coil region" evidence="13">
    <location>
        <begin position="4"/>
        <end position="31"/>
    </location>
</feature>
<dbReference type="GO" id="GO:0000155">
    <property type="term" value="F:phosphorelay sensor kinase activity"/>
    <property type="evidence" value="ECO:0007669"/>
    <property type="project" value="InterPro"/>
</dbReference>
<keyword evidence="5" id="KW-0808">Transferase</keyword>
<keyword evidence="9" id="KW-0067">ATP-binding</keyword>
<dbReference type="FunFam" id="3.30.565.10:FF:000006">
    <property type="entry name" value="Sensor histidine kinase WalK"/>
    <property type="match status" value="1"/>
</dbReference>
<dbReference type="GO" id="GO:0016020">
    <property type="term" value="C:membrane"/>
    <property type="evidence" value="ECO:0007669"/>
    <property type="project" value="UniProtKB-SubCell"/>
</dbReference>
<dbReference type="Pfam" id="PF00989">
    <property type="entry name" value="PAS"/>
    <property type="match status" value="3"/>
</dbReference>
<keyword evidence="13" id="KW-0175">Coiled coil</keyword>
<evidence type="ECO:0000313" key="17">
    <source>
        <dbReference type="EMBL" id="TDQ80017.1"/>
    </source>
</evidence>
<dbReference type="RefSeq" id="WP_133583766.1">
    <property type="nucleotide sequence ID" value="NZ_SNYV01000011.1"/>
</dbReference>
<evidence type="ECO:0000256" key="11">
    <source>
        <dbReference type="ARBA" id="ARBA00023012"/>
    </source>
</evidence>
<evidence type="ECO:0000259" key="15">
    <source>
        <dbReference type="PROSITE" id="PS50112"/>
    </source>
</evidence>
<keyword evidence="8" id="KW-0418">Kinase</keyword>
<dbReference type="PROSITE" id="PS50113">
    <property type="entry name" value="PAC"/>
    <property type="match status" value="1"/>
</dbReference>
<evidence type="ECO:0000256" key="5">
    <source>
        <dbReference type="ARBA" id="ARBA00022679"/>
    </source>
</evidence>
<evidence type="ECO:0000256" key="6">
    <source>
        <dbReference type="ARBA" id="ARBA00022692"/>
    </source>
</evidence>
<feature type="domain" description="PAS" evidence="15">
    <location>
        <begin position="24"/>
        <end position="72"/>
    </location>
</feature>
<comment type="subcellular location">
    <subcellularLocation>
        <location evidence="2">Membrane</location>
        <topology evidence="2">Multi-pass membrane protein</topology>
    </subcellularLocation>
</comment>
<feature type="domain" description="PAS" evidence="15">
    <location>
        <begin position="279"/>
        <end position="349"/>
    </location>
</feature>
<evidence type="ECO:0000256" key="13">
    <source>
        <dbReference type="SAM" id="Coils"/>
    </source>
</evidence>
<dbReference type="InterPro" id="IPR004358">
    <property type="entry name" value="Sig_transdc_His_kin-like_C"/>
</dbReference>
<dbReference type="SMART" id="SM00086">
    <property type="entry name" value="PAC"/>
    <property type="match status" value="3"/>
</dbReference>
<dbReference type="SMART" id="SM00388">
    <property type="entry name" value="HisKA"/>
    <property type="match status" value="1"/>
</dbReference>
<evidence type="ECO:0000256" key="2">
    <source>
        <dbReference type="ARBA" id="ARBA00004141"/>
    </source>
</evidence>
<evidence type="ECO:0000259" key="16">
    <source>
        <dbReference type="PROSITE" id="PS50113"/>
    </source>
</evidence>
<dbReference type="InterPro" id="IPR001610">
    <property type="entry name" value="PAC"/>
</dbReference>
<dbReference type="CDD" id="cd00082">
    <property type="entry name" value="HisKA"/>
    <property type="match status" value="1"/>
</dbReference>
<keyword evidence="18" id="KW-1185">Reference proteome</keyword>
<evidence type="ECO:0000259" key="14">
    <source>
        <dbReference type="PROSITE" id="PS50109"/>
    </source>
</evidence>
<dbReference type="SUPFAM" id="SSF55785">
    <property type="entry name" value="PYP-like sensor domain (PAS domain)"/>
    <property type="match status" value="3"/>
</dbReference>
<dbReference type="GO" id="GO:0000156">
    <property type="term" value="F:phosphorelay response regulator activity"/>
    <property type="evidence" value="ECO:0007669"/>
    <property type="project" value="TreeGrafter"/>
</dbReference>
<dbReference type="Proteomes" id="UP000295292">
    <property type="component" value="Unassembled WGS sequence"/>
</dbReference>
<dbReference type="GO" id="GO:0007234">
    <property type="term" value="P:osmosensory signaling via phosphorelay pathway"/>
    <property type="evidence" value="ECO:0007669"/>
    <property type="project" value="TreeGrafter"/>
</dbReference>
<dbReference type="Gene3D" id="3.30.450.20">
    <property type="entry name" value="PAS domain"/>
    <property type="match status" value="3"/>
</dbReference>
<dbReference type="AlphaFoldDB" id="A0A4R6WLY0"/>
<dbReference type="GO" id="GO:0030295">
    <property type="term" value="F:protein kinase activator activity"/>
    <property type="evidence" value="ECO:0007669"/>
    <property type="project" value="TreeGrafter"/>
</dbReference>
<keyword evidence="11" id="KW-0902">Two-component regulatory system</keyword>
<organism evidence="17 18">
    <name type="scientific">Sphingobacterium yanglingense</name>
    <dbReference type="NCBI Taxonomy" id="1437280"/>
    <lineage>
        <taxon>Bacteria</taxon>
        <taxon>Pseudomonadati</taxon>
        <taxon>Bacteroidota</taxon>
        <taxon>Sphingobacteriia</taxon>
        <taxon>Sphingobacteriales</taxon>
        <taxon>Sphingobacteriaceae</taxon>
        <taxon>Sphingobacterium</taxon>
    </lineage>
</organism>
<feature type="domain" description="Histidine kinase" evidence="14">
    <location>
        <begin position="408"/>
        <end position="624"/>
    </location>
</feature>
<dbReference type="Gene3D" id="1.10.287.130">
    <property type="match status" value="1"/>
</dbReference>